<evidence type="ECO:0000256" key="2">
    <source>
        <dbReference type="ARBA" id="ARBA00022694"/>
    </source>
</evidence>
<feature type="region of interest" description="Disordered" evidence="4">
    <location>
        <begin position="627"/>
        <end position="697"/>
    </location>
</feature>
<reference evidence="6 7" key="1">
    <citation type="journal article" date="2024" name="Front Chem Biol">
        <title>Unveiling the potential of Daldinia eschscholtzii MFLUCC 19-0629 through bioactivity and bioinformatics studies for enhanced sustainable agriculture production.</title>
        <authorList>
            <person name="Brooks S."/>
            <person name="Weaver J.A."/>
            <person name="Klomchit A."/>
            <person name="Alharthi S.A."/>
            <person name="Onlamun T."/>
            <person name="Nurani R."/>
            <person name="Vong T.K."/>
            <person name="Alberti F."/>
            <person name="Greco C."/>
        </authorList>
    </citation>
    <scope>NUCLEOTIDE SEQUENCE [LARGE SCALE GENOMIC DNA]</scope>
    <source>
        <strain evidence="6">MFLUCC 19-0629</strain>
    </source>
</reference>
<protein>
    <recommendedName>
        <fullName evidence="5">TRUD domain-containing protein</fullName>
    </recommendedName>
</protein>
<dbReference type="PROSITE" id="PS50984">
    <property type="entry name" value="TRUD"/>
    <property type="match status" value="1"/>
</dbReference>
<evidence type="ECO:0000313" key="7">
    <source>
        <dbReference type="Proteomes" id="UP001369815"/>
    </source>
</evidence>
<dbReference type="InterPro" id="IPR020119">
    <property type="entry name" value="PsdUridine_synth_TruD_CS"/>
</dbReference>
<feature type="domain" description="TRUD" evidence="5">
    <location>
        <begin position="331"/>
        <end position="592"/>
    </location>
</feature>
<dbReference type="InterPro" id="IPR042214">
    <property type="entry name" value="TruD_catalytic"/>
</dbReference>
<keyword evidence="7" id="KW-1185">Reference proteome</keyword>
<dbReference type="InterPro" id="IPR011760">
    <property type="entry name" value="PsdUridine_synth_TruD_insert"/>
</dbReference>
<dbReference type="CDD" id="cd02576">
    <property type="entry name" value="PseudoU_synth_ScPUS7"/>
    <property type="match status" value="1"/>
</dbReference>
<dbReference type="GO" id="GO:0001522">
    <property type="term" value="P:pseudouridine synthesis"/>
    <property type="evidence" value="ECO:0007669"/>
    <property type="project" value="InterPro"/>
</dbReference>
<feature type="compositionally biased region" description="Polar residues" evidence="4">
    <location>
        <begin position="682"/>
        <end position="692"/>
    </location>
</feature>
<feature type="region of interest" description="Disordered" evidence="4">
    <location>
        <begin position="159"/>
        <end position="199"/>
    </location>
</feature>
<evidence type="ECO:0000256" key="3">
    <source>
        <dbReference type="ARBA" id="ARBA00023235"/>
    </source>
</evidence>
<name>A0AAX6MCR8_9PEZI</name>
<evidence type="ECO:0000256" key="4">
    <source>
        <dbReference type="SAM" id="MobiDB-lite"/>
    </source>
</evidence>
<dbReference type="Proteomes" id="UP001369815">
    <property type="component" value="Unassembled WGS sequence"/>
</dbReference>
<organism evidence="6 7">
    <name type="scientific">Daldinia eschscholtzii</name>
    <dbReference type="NCBI Taxonomy" id="292717"/>
    <lineage>
        <taxon>Eukaryota</taxon>
        <taxon>Fungi</taxon>
        <taxon>Dikarya</taxon>
        <taxon>Ascomycota</taxon>
        <taxon>Pezizomycotina</taxon>
        <taxon>Sordariomycetes</taxon>
        <taxon>Xylariomycetidae</taxon>
        <taxon>Xylariales</taxon>
        <taxon>Hypoxylaceae</taxon>
        <taxon>Daldinia</taxon>
    </lineage>
</organism>
<dbReference type="NCBIfam" id="TIGR00094">
    <property type="entry name" value="tRNA_TruD_broad"/>
    <property type="match status" value="1"/>
</dbReference>
<dbReference type="SUPFAM" id="SSF55120">
    <property type="entry name" value="Pseudouridine synthase"/>
    <property type="match status" value="1"/>
</dbReference>
<sequence>MATHTAMAQGSDASMRNSLEKRVGILHYVSEKEYGWYGQLRTSSSQREEVKMGINTTDVVDEYGTASQPSANSEQPKDGASSITISMPDQELLIELLSKDTTEGLINLYNKANGNLKPQGKISDFVTIAAISDKAQRSRVHSEVRRIFGGKIDTTTDSDGSIKATVVTRGNQQGGNRSRNDRSRNGRSRNSAQNDGQDQDGKFLHFTLYKENRDTMDAIGQIARFLNLKPAFFGIAGTKDRRAVTTQRVSMRRRNPQSLISLNNDKIYGVKLGDFKFEQHPIHLGHHSGNEFVIVLKNCYFSGTQDLTFEQKLDVANTTIKTALEQVIQNGFINYYGTQRFGTHQIGTQEVGMKILNRDFEGAVKALLSFDPALLEISDPSSIEPMRREDTYRARACSIFAETGKSQDALKCLPRRCHVESALMRHLDKQPRDFLGALLSISRGMRTMYVHAYQSLVWNFAASKRWERFGLHVVKGDLVLINSESSTSGDRKNENDDEDMIHLMDGGAIAEDAHGLKAHALTEEEVSGGKYSIFDVVLPSPGWDVVYPDNEIGEFYKEFMAREENGGLNPQNMLRQQKDFSLPGSYRKLLGKFIGTPDASVRSYLRDTEQLVPTDLDLIRARKAKEVAERTAAQQQAQGPPSGWQSFAESARDNDLQEARARSERRKAEESSDRPETRTRDTWVQTSVNGSNKRVKVSVQTDDIKTHGENNVSHDQEDKMQMDVDEAGQPNSIEGVQSTIQDGENSNPLIAATLTSQVRAVAKNAIQLLMAALRVLTDNNMMKTSENTATPEIQSQEQMSMPAVYRLSNDERGANESDQSANTNTTDQKKIAVILRFALNTSQYATMVLRELQGAIPTNNETAILASLST</sequence>
<comment type="similarity">
    <text evidence="1">Belongs to the pseudouridine synthase TruD family.</text>
</comment>
<dbReference type="InterPro" id="IPR020103">
    <property type="entry name" value="PsdUridine_synth_cat_dom_sf"/>
</dbReference>
<dbReference type="Pfam" id="PF01142">
    <property type="entry name" value="TruD"/>
    <property type="match status" value="1"/>
</dbReference>
<dbReference type="GO" id="GO:0008033">
    <property type="term" value="P:tRNA processing"/>
    <property type="evidence" value="ECO:0007669"/>
    <property type="project" value="UniProtKB-KW"/>
</dbReference>
<evidence type="ECO:0000256" key="1">
    <source>
        <dbReference type="ARBA" id="ARBA00007953"/>
    </source>
</evidence>
<dbReference type="GO" id="GO:0003723">
    <property type="term" value="F:RNA binding"/>
    <property type="evidence" value="ECO:0007669"/>
    <property type="project" value="InterPro"/>
</dbReference>
<dbReference type="EMBL" id="JBANMG010000008">
    <property type="protein sequence ID" value="KAK6949992.1"/>
    <property type="molecule type" value="Genomic_DNA"/>
</dbReference>
<feature type="compositionally biased region" description="Basic and acidic residues" evidence="4">
    <location>
        <begin position="650"/>
        <end position="681"/>
    </location>
</feature>
<dbReference type="Gene3D" id="3.30.2350.20">
    <property type="entry name" value="TruD, catalytic domain"/>
    <property type="match status" value="2"/>
</dbReference>
<proteinExistence type="inferred from homology"/>
<dbReference type="PIRSF" id="PIRSF037016">
    <property type="entry name" value="Pseudouridin_synth_euk_prd"/>
    <property type="match status" value="1"/>
</dbReference>
<gene>
    <name evidence="6" type="ORF">Daesc_008315</name>
</gene>
<evidence type="ECO:0000259" key="5">
    <source>
        <dbReference type="PROSITE" id="PS50984"/>
    </source>
</evidence>
<dbReference type="PROSITE" id="PS01268">
    <property type="entry name" value="UPF0024"/>
    <property type="match status" value="1"/>
</dbReference>
<keyword evidence="2" id="KW-0819">tRNA processing</keyword>
<keyword evidence="3" id="KW-0413">Isomerase</keyword>
<dbReference type="PANTHER" id="PTHR13326:SF21">
    <property type="entry name" value="PSEUDOURIDYLATE SYNTHASE PUS7L"/>
    <property type="match status" value="1"/>
</dbReference>
<comment type="caution">
    <text evidence="6">The sequence shown here is derived from an EMBL/GenBank/DDBJ whole genome shotgun (WGS) entry which is preliminary data.</text>
</comment>
<accession>A0AAX6MCR8</accession>
<dbReference type="AlphaFoldDB" id="A0AAX6MCR8"/>
<dbReference type="InterPro" id="IPR001656">
    <property type="entry name" value="PsdUridine_synth_TruD"/>
</dbReference>
<dbReference type="GO" id="GO:0009982">
    <property type="term" value="F:pseudouridine synthase activity"/>
    <property type="evidence" value="ECO:0007669"/>
    <property type="project" value="InterPro"/>
</dbReference>
<evidence type="ECO:0000313" key="6">
    <source>
        <dbReference type="EMBL" id="KAK6949992.1"/>
    </source>
</evidence>
<dbReference type="PANTHER" id="PTHR13326">
    <property type="entry name" value="TRNA PSEUDOURIDINE SYNTHASE D"/>
    <property type="match status" value="1"/>
</dbReference>
<dbReference type="GO" id="GO:0005634">
    <property type="term" value="C:nucleus"/>
    <property type="evidence" value="ECO:0007669"/>
    <property type="project" value="TreeGrafter"/>
</dbReference>